<evidence type="ECO:0000256" key="5">
    <source>
        <dbReference type="ARBA" id="ARBA00022989"/>
    </source>
</evidence>
<dbReference type="InterPro" id="IPR050638">
    <property type="entry name" value="AA-Vitamin_Transporters"/>
</dbReference>
<evidence type="ECO:0000259" key="8">
    <source>
        <dbReference type="Pfam" id="PF00892"/>
    </source>
</evidence>
<evidence type="ECO:0000256" key="4">
    <source>
        <dbReference type="ARBA" id="ARBA00022692"/>
    </source>
</evidence>
<feature type="transmembrane region" description="Helical" evidence="7">
    <location>
        <begin position="150"/>
        <end position="171"/>
    </location>
</feature>
<evidence type="ECO:0000256" key="6">
    <source>
        <dbReference type="ARBA" id="ARBA00023136"/>
    </source>
</evidence>
<keyword evidence="4 7" id="KW-0812">Transmembrane</keyword>
<evidence type="ECO:0000313" key="10">
    <source>
        <dbReference type="Proteomes" id="UP000481360"/>
    </source>
</evidence>
<feature type="transmembrane region" description="Helical" evidence="7">
    <location>
        <begin position="244"/>
        <end position="261"/>
    </location>
</feature>
<feature type="transmembrane region" description="Helical" evidence="7">
    <location>
        <begin position="68"/>
        <end position="90"/>
    </location>
</feature>
<evidence type="ECO:0000256" key="2">
    <source>
        <dbReference type="ARBA" id="ARBA00007362"/>
    </source>
</evidence>
<sequence>MEGNQLRGALLAGAGTVLAGTSFAATGLLVGYPFMSGQTLRFAAGTLALGVVLLWTRSALPRPTVRELALLALLAATGLVGFNLASLAALRFSEPAALGVVVGGTPLVVALTVPLLAGKRPSAPLIGASLLVVLGAAVVIGWGATTPAGFGFAVLALLGETAFTILAVPVLPRLGPVVVSAYVCALAAVEMAVLTLALEFPHALRAPTASEAWALVYLAVGVTAVAFICYYAGIQRLGAERTSLFAGLIPVASAFAAPLVGTGALGLAQVAGSVLVGIGITVGMVAQNTERPK</sequence>
<keyword evidence="10" id="KW-1185">Reference proteome</keyword>
<protein>
    <submittedName>
        <fullName evidence="9">DMT family transporter</fullName>
    </submittedName>
</protein>
<dbReference type="GO" id="GO:0005886">
    <property type="term" value="C:plasma membrane"/>
    <property type="evidence" value="ECO:0007669"/>
    <property type="project" value="UniProtKB-SubCell"/>
</dbReference>
<feature type="transmembrane region" description="Helical" evidence="7">
    <location>
        <begin position="267"/>
        <end position="286"/>
    </location>
</feature>
<keyword evidence="3" id="KW-1003">Cell membrane</keyword>
<reference evidence="9 10" key="1">
    <citation type="submission" date="2020-03" db="EMBL/GenBank/DDBJ databases">
        <title>Isolation and identification of active actinomycetes.</title>
        <authorList>
            <person name="Sun X."/>
        </authorList>
    </citation>
    <scope>NUCLEOTIDE SEQUENCE [LARGE SCALE GENOMIC DNA]</scope>
    <source>
        <strain evidence="9 10">NEAU-D13</strain>
    </source>
</reference>
<feature type="transmembrane region" description="Helical" evidence="7">
    <location>
        <begin position="96"/>
        <end position="118"/>
    </location>
</feature>
<evidence type="ECO:0000256" key="7">
    <source>
        <dbReference type="SAM" id="Phobius"/>
    </source>
</evidence>
<evidence type="ECO:0000313" key="9">
    <source>
        <dbReference type="EMBL" id="NGY62435.1"/>
    </source>
</evidence>
<dbReference type="RefSeq" id="WP_166049879.1">
    <property type="nucleotide sequence ID" value="NZ_JAAMPJ010000007.1"/>
</dbReference>
<feature type="transmembrane region" description="Helical" evidence="7">
    <location>
        <begin position="125"/>
        <end position="144"/>
    </location>
</feature>
<feature type="transmembrane region" description="Helical" evidence="7">
    <location>
        <begin position="212"/>
        <end position="232"/>
    </location>
</feature>
<dbReference type="Proteomes" id="UP000481360">
    <property type="component" value="Unassembled WGS sequence"/>
</dbReference>
<comment type="similarity">
    <text evidence="2">Belongs to the EamA transporter family.</text>
</comment>
<dbReference type="InterPro" id="IPR000620">
    <property type="entry name" value="EamA_dom"/>
</dbReference>
<dbReference type="PANTHER" id="PTHR32322:SF18">
    <property type="entry name" value="S-ADENOSYLMETHIONINE_S-ADENOSYLHOMOCYSTEINE TRANSPORTER"/>
    <property type="match status" value="1"/>
</dbReference>
<organism evidence="9 10">
    <name type="scientific">Lentzea alba</name>
    <dbReference type="NCBI Taxonomy" id="2714351"/>
    <lineage>
        <taxon>Bacteria</taxon>
        <taxon>Bacillati</taxon>
        <taxon>Actinomycetota</taxon>
        <taxon>Actinomycetes</taxon>
        <taxon>Pseudonocardiales</taxon>
        <taxon>Pseudonocardiaceae</taxon>
        <taxon>Lentzea</taxon>
    </lineage>
</organism>
<keyword evidence="5 7" id="KW-1133">Transmembrane helix</keyword>
<feature type="transmembrane region" description="Helical" evidence="7">
    <location>
        <begin position="40"/>
        <end position="56"/>
    </location>
</feature>
<dbReference type="SUPFAM" id="SSF103481">
    <property type="entry name" value="Multidrug resistance efflux transporter EmrE"/>
    <property type="match status" value="2"/>
</dbReference>
<name>A0A7C9VU61_9PSEU</name>
<dbReference type="EMBL" id="JAAMPJ010000007">
    <property type="protein sequence ID" value="NGY62435.1"/>
    <property type="molecule type" value="Genomic_DNA"/>
</dbReference>
<feature type="transmembrane region" description="Helical" evidence="7">
    <location>
        <begin position="178"/>
        <end position="200"/>
    </location>
</feature>
<evidence type="ECO:0000256" key="1">
    <source>
        <dbReference type="ARBA" id="ARBA00004651"/>
    </source>
</evidence>
<feature type="domain" description="EamA" evidence="8">
    <location>
        <begin position="150"/>
        <end position="281"/>
    </location>
</feature>
<evidence type="ECO:0000256" key="3">
    <source>
        <dbReference type="ARBA" id="ARBA00022475"/>
    </source>
</evidence>
<dbReference type="AlphaFoldDB" id="A0A7C9VU61"/>
<dbReference type="Pfam" id="PF00892">
    <property type="entry name" value="EamA"/>
    <property type="match status" value="1"/>
</dbReference>
<dbReference type="PANTHER" id="PTHR32322">
    <property type="entry name" value="INNER MEMBRANE TRANSPORTER"/>
    <property type="match status" value="1"/>
</dbReference>
<accession>A0A7C9VU61</accession>
<proteinExistence type="inferred from homology"/>
<gene>
    <name evidence="9" type="ORF">G7043_26270</name>
</gene>
<dbReference type="InterPro" id="IPR037185">
    <property type="entry name" value="EmrE-like"/>
</dbReference>
<comment type="caution">
    <text evidence="9">The sequence shown here is derived from an EMBL/GenBank/DDBJ whole genome shotgun (WGS) entry which is preliminary data.</text>
</comment>
<comment type="subcellular location">
    <subcellularLocation>
        <location evidence="1">Cell membrane</location>
        <topology evidence="1">Multi-pass membrane protein</topology>
    </subcellularLocation>
</comment>
<keyword evidence="6 7" id="KW-0472">Membrane</keyword>